<dbReference type="Gene3D" id="3.30.930.10">
    <property type="entry name" value="Bira Bifunctional Protein, Domain 2"/>
    <property type="match status" value="2"/>
</dbReference>
<dbReference type="InterPro" id="IPR004500">
    <property type="entry name" value="Pro-tRNA-synth_IIa_bac-type"/>
</dbReference>
<gene>
    <name evidence="14" type="ORF">LTR97_011730</name>
</gene>
<comment type="catalytic activity">
    <reaction evidence="12">
        <text>tRNA(Pro) + L-proline + ATP = L-prolyl-tRNA(Pro) + AMP + diphosphate</text>
        <dbReference type="Rhea" id="RHEA:14305"/>
        <dbReference type="Rhea" id="RHEA-COMP:9700"/>
        <dbReference type="Rhea" id="RHEA-COMP:9702"/>
        <dbReference type="ChEBI" id="CHEBI:30616"/>
        <dbReference type="ChEBI" id="CHEBI:33019"/>
        <dbReference type="ChEBI" id="CHEBI:60039"/>
        <dbReference type="ChEBI" id="CHEBI:78442"/>
        <dbReference type="ChEBI" id="CHEBI:78532"/>
        <dbReference type="ChEBI" id="CHEBI:456215"/>
        <dbReference type="EC" id="6.1.1.15"/>
    </reaction>
</comment>
<evidence type="ECO:0000313" key="14">
    <source>
        <dbReference type="EMBL" id="KAK5691078.1"/>
    </source>
</evidence>
<evidence type="ECO:0000256" key="7">
    <source>
        <dbReference type="ARBA" id="ARBA00022741"/>
    </source>
</evidence>
<keyword evidence="5" id="KW-0963">Cytoplasm</keyword>
<dbReference type="Proteomes" id="UP001310594">
    <property type="component" value="Unassembled WGS sequence"/>
</dbReference>
<evidence type="ECO:0000256" key="1">
    <source>
        <dbReference type="ARBA" id="ARBA00004496"/>
    </source>
</evidence>
<dbReference type="InterPro" id="IPR002316">
    <property type="entry name" value="Pro-tRNA-ligase_IIa"/>
</dbReference>
<accession>A0AAN7VL82</accession>
<dbReference type="GO" id="GO:0005739">
    <property type="term" value="C:mitochondrion"/>
    <property type="evidence" value="ECO:0007669"/>
    <property type="project" value="TreeGrafter"/>
</dbReference>
<dbReference type="InterPro" id="IPR006195">
    <property type="entry name" value="aa-tRNA-synth_II"/>
</dbReference>
<keyword evidence="10" id="KW-0030">Aminoacyl-tRNA synthetase</keyword>
<dbReference type="PANTHER" id="PTHR42753:SF2">
    <property type="entry name" value="PROLINE--TRNA LIGASE"/>
    <property type="match status" value="1"/>
</dbReference>
<evidence type="ECO:0000256" key="10">
    <source>
        <dbReference type="ARBA" id="ARBA00023146"/>
    </source>
</evidence>
<dbReference type="EC" id="6.1.1.15" evidence="4"/>
<dbReference type="NCBIfam" id="TIGR00409">
    <property type="entry name" value="proS_fam_II"/>
    <property type="match status" value="1"/>
</dbReference>
<evidence type="ECO:0000256" key="6">
    <source>
        <dbReference type="ARBA" id="ARBA00022598"/>
    </source>
</evidence>
<dbReference type="FunFam" id="3.30.930.10:FF:000066">
    <property type="entry name" value="Proline--tRNA ligase"/>
    <property type="match status" value="1"/>
</dbReference>
<sequence>MLYSNGLKQGSGAFIRSHVSASTWTRRLHYDGRNRLSNIWTPTQSKKPAETSPEDGHDLLIRAGFMRQAHSGIFHLLPLGLRVQEKIERLIDKHMLSLGASKVSLSSLTSEGLWQRSGRLEKGRGSEFFRLEDRKGTKLLLSPTHEEEITTIVANAVHSHKQLPLRLYQVSRKYRDEARPRQGLLRGREFVMKDLYTFDSTEQSARATYETVRQAYSAFLNELRLPYLVATADSGKMGGNLSHEYHFASQAGEDTVIKCNKCDYSVNEEMYAGLAQSSPELESPEDKNWTFMVSKDHRTLLIMSCERGRDINVHAVKSVFPDVDTSVEDPVEVWKAEHPDAVDQGTDPRMMWLASASAYADWCHLDMSTGEPLDHPDYLVTGAEIKQGLAIINALQGVGLFPVEDFAITQLGNLDLTKARNEDRCPNCSSGHLTLHKAVEIGHTFHLGTRYSEPLDLRVTDASNTQKLVHMGCHGIGVSRLIGAAASLLADQKGLNWPVAIAPYTVVLVAAGKTRVDDVGSVYDTLQRSGSLDAVIDDRTDYPTGWKLHDADLIGYPFIVVLGKAWAERGAVELQCRRLGVKEEARVEDLAVRVAEMSARL</sequence>
<dbReference type="InterPro" id="IPR004154">
    <property type="entry name" value="Anticodon-bd"/>
</dbReference>
<dbReference type="PRINTS" id="PR01046">
    <property type="entry name" value="TRNASYNTHPRO"/>
</dbReference>
<comment type="subcellular location">
    <subcellularLocation>
        <location evidence="1">Cytoplasm</location>
    </subcellularLocation>
</comment>
<evidence type="ECO:0000256" key="8">
    <source>
        <dbReference type="ARBA" id="ARBA00022840"/>
    </source>
</evidence>
<keyword evidence="7" id="KW-0547">Nucleotide-binding</keyword>
<dbReference type="InterPro" id="IPR002314">
    <property type="entry name" value="aa-tRNA-synt_IIb"/>
</dbReference>
<dbReference type="Gene3D" id="3.40.50.800">
    <property type="entry name" value="Anticodon-binding domain"/>
    <property type="match status" value="1"/>
</dbReference>
<dbReference type="AlphaFoldDB" id="A0AAN7VL82"/>
<evidence type="ECO:0000256" key="12">
    <source>
        <dbReference type="ARBA" id="ARBA00047671"/>
    </source>
</evidence>
<evidence type="ECO:0000256" key="11">
    <source>
        <dbReference type="ARBA" id="ARBA00029731"/>
    </source>
</evidence>
<keyword evidence="6" id="KW-0436">Ligase</keyword>
<dbReference type="Pfam" id="PF00587">
    <property type="entry name" value="tRNA-synt_2b"/>
    <property type="match status" value="1"/>
</dbReference>
<dbReference type="Pfam" id="PF03129">
    <property type="entry name" value="HGTP_anticodon"/>
    <property type="match status" value="1"/>
</dbReference>
<proteinExistence type="inferred from homology"/>
<comment type="similarity">
    <text evidence="2">Belongs to the class-II aminoacyl-tRNA synthetase family.</text>
</comment>
<dbReference type="GO" id="GO:0005524">
    <property type="term" value="F:ATP binding"/>
    <property type="evidence" value="ECO:0007669"/>
    <property type="project" value="UniProtKB-KW"/>
</dbReference>
<organism evidence="14 15">
    <name type="scientific">Elasticomyces elasticus</name>
    <dbReference type="NCBI Taxonomy" id="574655"/>
    <lineage>
        <taxon>Eukaryota</taxon>
        <taxon>Fungi</taxon>
        <taxon>Dikarya</taxon>
        <taxon>Ascomycota</taxon>
        <taxon>Pezizomycotina</taxon>
        <taxon>Dothideomycetes</taxon>
        <taxon>Dothideomycetidae</taxon>
        <taxon>Mycosphaerellales</taxon>
        <taxon>Teratosphaeriaceae</taxon>
        <taxon>Elasticomyces</taxon>
    </lineage>
</organism>
<comment type="subunit">
    <text evidence="3">Homodimer.</text>
</comment>
<dbReference type="EMBL" id="JAVRQU010000022">
    <property type="protein sequence ID" value="KAK5691078.1"/>
    <property type="molecule type" value="Genomic_DNA"/>
</dbReference>
<evidence type="ECO:0000256" key="3">
    <source>
        <dbReference type="ARBA" id="ARBA00011738"/>
    </source>
</evidence>
<evidence type="ECO:0000313" key="15">
    <source>
        <dbReference type="Proteomes" id="UP001310594"/>
    </source>
</evidence>
<keyword evidence="8" id="KW-0067">ATP-binding</keyword>
<name>A0AAN7VL82_9PEZI</name>
<dbReference type="SUPFAM" id="SSF55681">
    <property type="entry name" value="Class II aaRS and biotin synthetases"/>
    <property type="match status" value="1"/>
</dbReference>
<dbReference type="SUPFAM" id="SSF52954">
    <property type="entry name" value="Class II aaRS ABD-related"/>
    <property type="match status" value="1"/>
</dbReference>
<reference evidence="14" key="1">
    <citation type="submission" date="2023-08" db="EMBL/GenBank/DDBJ databases">
        <title>Black Yeasts Isolated from many extreme environments.</title>
        <authorList>
            <person name="Coleine C."/>
            <person name="Stajich J.E."/>
            <person name="Selbmann L."/>
        </authorList>
    </citation>
    <scope>NUCLEOTIDE SEQUENCE</scope>
    <source>
        <strain evidence="14">CCFEE 5810</strain>
    </source>
</reference>
<evidence type="ECO:0000256" key="9">
    <source>
        <dbReference type="ARBA" id="ARBA00022917"/>
    </source>
</evidence>
<evidence type="ECO:0000256" key="4">
    <source>
        <dbReference type="ARBA" id="ARBA00012831"/>
    </source>
</evidence>
<dbReference type="InterPro" id="IPR045864">
    <property type="entry name" value="aa-tRNA-synth_II/BPL/LPL"/>
</dbReference>
<keyword evidence="9" id="KW-0648">Protein biosynthesis</keyword>
<evidence type="ECO:0000256" key="2">
    <source>
        <dbReference type="ARBA" id="ARBA00008226"/>
    </source>
</evidence>
<dbReference type="GO" id="GO:0006433">
    <property type="term" value="P:prolyl-tRNA aminoacylation"/>
    <property type="evidence" value="ECO:0007669"/>
    <property type="project" value="InterPro"/>
</dbReference>
<feature type="domain" description="Aminoacyl-transfer RNA synthetases class-II family profile" evidence="13">
    <location>
        <begin position="80"/>
        <end position="498"/>
    </location>
</feature>
<evidence type="ECO:0000256" key="5">
    <source>
        <dbReference type="ARBA" id="ARBA00022490"/>
    </source>
</evidence>
<dbReference type="PANTHER" id="PTHR42753">
    <property type="entry name" value="MITOCHONDRIAL RIBOSOME PROTEIN L39/PROLYL-TRNA LIGASE FAMILY MEMBER"/>
    <property type="match status" value="1"/>
</dbReference>
<comment type="caution">
    <text evidence="14">The sequence shown here is derived from an EMBL/GenBank/DDBJ whole genome shotgun (WGS) entry which is preliminary data.</text>
</comment>
<dbReference type="InterPro" id="IPR036621">
    <property type="entry name" value="Anticodon-bd_dom_sf"/>
</dbReference>
<dbReference type="GO" id="GO:0004827">
    <property type="term" value="F:proline-tRNA ligase activity"/>
    <property type="evidence" value="ECO:0007669"/>
    <property type="project" value="UniProtKB-EC"/>
</dbReference>
<evidence type="ECO:0000259" key="13">
    <source>
        <dbReference type="PROSITE" id="PS50862"/>
    </source>
</evidence>
<dbReference type="PROSITE" id="PS50862">
    <property type="entry name" value="AA_TRNA_LIGASE_II"/>
    <property type="match status" value="1"/>
</dbReference>
<dbReference type="InterPro" id="IPR050062">
    <property type="entry name" value="Pro-tRNA_synthetase"/>
</dbReference>
<protein>
    <recommendedName>
        <fullName evidence="4">proline--tRNA ligase</fullName>
        <ecNumber evidence="4">6.1.1.15</ecNumber>
    </recommendedName>
    <alternativeName>
        <fullName evidence="11">Prolyl-tRNA synthetase</fullName>
    </alternativeName>
</protein>